<comment type="caution">
    <text evidence="2">The sequence shown here is derived from an EMBL/GenBank/DDBJ whole genome shotgun (WGS) entry which is preliminary data.</text>
</comment>
<feature type="transmembrane region" description="Helical" evidence="1">
    <location>
        <begin position="83"/>
        <end position="104"/>
    </location>
</feature>
<evidence type="ECO:0000256" key="1">
    <source>
        <dbReference type="SAM" id="Phobius"/>
    </source>
</evidence>
<proteinExistence type="predicted"/>
<gene>
    <name evidence="2" type="ORF">DCC88_01285</name>
</gene>
<sequence length="113" mass="13662">MYHHNVLYFLIIFVFFIISVIVRKVKINKIIGYRTFKSYSSIENWRVLNDKFSDYLIISQIIGFLLNLFLIFIKYCFISSEYAFVLIDFSLVFYVIFSIIYILIKLNEIEKKL</sequence>
<evidence type="ECO:0008006" key="4">
    <source>
        <dbReference type="Google" id="ProtNLM"/>
    </source>
</evidence>
<feature type="transmembrane region" description="Helical" evidence="1">
    <location>
        <begin position="55"/>
        <end position="77"/>
    </location>
</feature>
<reference evidence="2" key="1">
    <citation type="submission" date="2018-04" db="EMBL/GenBank/DDBJ databases">
        <title>Draft genome sequence of the Candidatus Spirobacillus cienkowskii, a pathogen of freshwater Daphnia species, reconstructed from hemolymph metagenomic reads.</title>
        <authorList>
            <person name="Bresciani L."/>
            <person name="Lemos L.N."/>
            <person name="Wale N."/>
            <person name="Lin J.Y."/>
            <person name="Fernandes G.R."/>
            <person name="Duffy M.A."/>
            <person name="Rodrigues J.M."/>
        </authorList>
    </citation>
    <scope>NUCLEOTIDE SEQUENCE [LARGE SCALE GENOMIC DNA]</scope>
    <source>
        <strain evidence="2">Binning01</strain>
    </source>
</reference>
<evidence type="ECO:0000313" key="3">
    <source>
        <dbReference type="Proteomes" id="UP000253934"/>
    </source>
</evidence>
<feature type="transmembrane region" description="Helical" evidence="1">
    <location>
        <begin position="6"/>
        <end position="25"/>
    </location>
</feature>
<keyword evidence="1" id="KW-0472">Membrane</keyword>
<protein>
    <recommendedName>
        <fullName evidence="4">SdpI family protein</fullName>
    </recommendedName>
</protein>
<dbReference type="EMBL" id="QOVW01000006">
    <property type="protein sequence ID" value="RDB37151.1"/>
    <property type="molecule type" value="Genomic_DNA"/>
</dbReference>
<name>A0A369KR89_9BACT</name>
<keyword evidence="1" id="KW-1133">Transmembrane helix</keyword>
<accession>A0A369KR89</accession>
<dbReference type="Pfam" id="PF13630">
    <property type="entry name" value="SdpI"/>
    <property type="match status" value="1"/>
</dbReference>
<dbReference type="Proteomes" id="UP000253934">
    <property type="component" value="Unassembled WGS sequence"/>
</dbReference>
<organism evidence="2 3">
    <name type="scientific">Spirobacillus cienkowskii</name>
    <dbReference type="NCBI Taxonomy" id="495820"/>
    <lineage>
        <taxon>Bacteria</taxon>
        <taxon>Pseudomonadati</taxon>
        <taxon>Bdellovibrionota</taxon>
        <taxon>Oligoflexia</taxon>
        <taxon>Silvanigrellales</taxon>
        <taxon>Spirobacillus</taxon>
    </lineage>
</organism>
<evidence type="ECO:0000313" key="2">
    <source>
        <dbReference type="EMBL" id="RDB37151.1"/>
    </source>
</evidence>
<keyword evidence="1" id="KW-0812">Transmembrane</keyword>
<dbReference type="InterPro" id="IPR025962">
    <property type="entry name" value="SdpI/YhfL"/>
</dbReference>
<dbReference type="AlphaFoldDB" id="A0A369KR89"/>
<keyword evidence="3" id="KW-1185">Reference proteome</keyword>